<dbReference type="Pfam" id="PF02434">
    <property type="entry name" value="Fringe"/>
    <property type="match status" value="2"/>
</dbReference>
<feature type="non-terminal residue" evidence="11">
    <location>
        <position position="523"/>
    </location>
</feature>
<dbReference type="GO" id="GO:0016757">
    <property type="term" value="F:glycosyltransferase activity"/>
    <property type="evidence" value="ECO:0007669"/>
    <property type="project" value="UniProtKB-KW"/>
</dbReference>
<dbReference type="GO" id="GO:0012505">
    <property type="term" value="C:endomembrane system"/>
    <property type="evidence" value="ECO:0007669"/>
    <property type="project" value="UniProtKB-SubCell"/>
</dbReference>
<sequence>MYTRGRYNFAVTNPRFTGLAAPYSCQLRNDVSLSPVGKAAATAIMSQHNVVNGCELVAASNHEDQPAQGSAVLEELVIVIQSQKNSYHAQRGYQRKEKILQDAANLGEGPPVVLLLHELSDYEGNWSILPVLPLLSAIYGESASWFLFIEEDTMVILHVLQKVLKRYPIQEEWFLGQRLHDNKPSIVHHYAFSEDPTSFGYPDPAAGWALSAALHQRLAERIQSENLKSDFTIDLTHEIALFIWEEGRGPKLTTVPEFCTKTRDNCATKFTNYLPNCGNPESKNNIFVAVKTCEKYHSVRGHCGKTFAIMRRFLSEAVPKVDWLVIVDDDTLISLPRLRRLLRCYNPKEAVSLGERYGYGLMQNGYSYTTGGGGMVLSRTAVSILLSSGCSCYSDDAPDDMVLGRCFTSIGVPITHSPLFHQAQPDDYSGTRITLQHSISFHKHWSVDPVAVYTNWLQDSHPNDELGELAKKTEIWFEMVRTNKLIPVVKSTWEKHAVYLEYYSDVTDASIPTINLGVPNTER</sequence>
<evidence type="ECO:0000256" key="8">
    <source>
        <dbReference type="ARBA" id="ARBA00023136"/>
    </source>
</evidence>
<dbReference type="PANTHER" id="PTHR10811">
    <property type="entry name" value="FRINGE-RELATED"/>
    <property type="match status" value="1"/>
</dbReference>
<comment type="caution">
    <text evidence="11">The sequence shown here is derived from an EMBL/GenBank/DDBJ whole genome shotgun (WGS) entry which is preliminary data.</text>
</comment>
<dbReference type="FunFam" id="3.90.550.50:FF:000056">
    <property type="entry name" value="Beta 3-glucosyltransferase b"/>
    <property type="match status" value="1"/>
</dbReference>
<evidence type="ECO:0000259" key="10">
    <source>
        <dbReference type="Pfam" id="PF02434"/>
    </source>
</evidence>
<evidence type="ECO:0000256" key="5">
    <source>
        <dbReference type="ARBA" id="ARBA00022692"/>
    </source>
</evidence>
<evidence type="ECO:0000256" key="6">
    <source>
        <dbReference type="ARBA" id="ARBA00022968"/>
    </source>
</evidence>
<dbReference type="Gene3D" id="3.90.550.50">
    <property type="match status" value="2"/>
</dbReference>
<dbReference type="GO" id="GO:0016020">
    <property type="term" value="C:membrane"/>
    <property type="evidence" value="ECO:0007669"/>
    <property type="project" value="UniProtKB-SubCell"/>
</dbReference>
<name>A0A315VUM7_GAMAF</name>
<keyword evidence="12" id="KW-1185">Reference proteome</keyword>
<gene>
    <name evidence="11" type="ORF">CCH79_00002333</name>
</gene>
<organism evidence="11 12">
    <name type="scientific">Gambusia affinis</name>
    <name type="common">Western mosquitofish</name>
    <name type="synonym">Heterandria affinis</name>
    <dbReference type="NCBI Taxonomy" id="33528"/>
    <lineage>
        <taxon>Eukaryota</taxon>
        <taxon>Metazoa</taxon>
        <taxon>Chordata</taxon>
        <taxon>Craniata</taxon>
        <taxon>Vertebrata</taxon>
        <taxon>Euteleostomi</taxon>
        <taxon>Actinopterygii</taxon>
        <taxon>Neopterygii</taxon>
        <taxon>Teleostei</taxon>
        <taxon>Neoteleostei</taxon>
        <taxon>Acanthomorphata</taxon>
        <taxon>Ovalentaria</taxon>
        <taxon>Atherinomorphae</taxon>
        <taxon>Cyprinodontiformes</taxon>
        <taxon>Poeciliidae</taxon>
        <taxon>Poeciliinae</taxon>
        <taxon>Gambusia</taxon>
    </lineage>
</organism>
<feature type="domain" description="Fringe-like glycosyltransferase" evidence="10">
    <location>
        <begin position="300"/>
        <end position="450"/>
    </location>
</feature>
<accession>A0A315VUM7</accession>
<keyword evidence="4" id="KW-0808">Transferase</keyword>
<keyword evidence="6" id="KW-0735">Signal-anchor</keyword>
<evidence type="ECO:0000256" key="7">
    <source>
        <dbReference type="ARBA" id="ARBA00022989"/>
    </source>
</evidence>
<evidence type="ECO:0000313" key="11">
    <source>
        <dbReference type="EMBL" id="PWA23114.1"/>
    </source>
</evidence>
<dbReference type="Proteomes" id="UP000250572">
    <property type="component" value="Unassembled WGS sequence"/>
</dbReference>
<keyword evidence="5" id="KW-0812">Transmembrane</keyword>
<evidence type="ECO:0000256" key="2">
    <source>
        <dbReference type="ARBA" id="ARBA00008661"/>
    </source>
</evidence>
<keyword evidence="7" id="KW-1133">Transmembrane helix</keyword>
<dbReference type="InterPro" id="IPR003378">
    <property type="entry name" value="Fringe-like_glycosylTrfase"/>
</dbReference>
<reference evidence="11 12" key="1">
    <citation type="journal article" date="2018" name="G3 (Bethesda)">
        <title>A High-Quality Reference Genome for the Invasive Mosquitofish Gambusia affinis Using a Chicago Library.</title>
        <authorList>
            <person name="Hoffberg S.L."/>
            <person name="Troendle N.J."/>
            <person name="Glenn T.C."/>
            <person name="Mahmud O."/>
            <person name="Louha S."/>
            <person name="Chalopin D."/>
            <person name="Bennetzen J.L."/>
            <person name="Mauricio R."/>
        </authorList>
    </citation>
    <scope>NUCLEOTIDE SEQUENCE [LARGE SCALE GENOMIC DNA]</scope>
    <source>
        <strain evidence="11">NE01/NJP1002.9</strain>
        <tissue evidence="11">Muscle</tissue>
    </source>
</reference>
<feature type="domain" description="Fringe-like glycosyltransferase" evidence="10">
    <location>
        <begin position="141"/>
        <end position="241"/>
    </location>
</feature>
<keyword evidence="3" id="KW-0328">Glycosyltransferase</keyword>
<evidence type="ECO:0000256" key="1">
    <source>
        <dbReference type="ARBA" id="ARBA00004606"/>
    </source>
</evidence>
<comment type="subcellular location">
    <subcellularLocation>
        <location evidence="9">Endomembrane system</location>
        <topology evidence="9">Single-pass membrane protein</topology>
    </subcellularLocation>
    <subcellularLocation>
        <location evidence="1">Membrane</location>
        <topology evidence="1">Single-pass type II membrane protein</topology>
    </subcellularLocation>
</comment>
<evidence type="ECO:0000256" key="3">
    <source>
        <dbReference type="ARBA" id="ARBA00022676"/>
    </source>
</evidence>
<dbReference type="AlphaFoldDB" id="A0A315VUM7"/>
<dbReference type="EMBL" id="NHOQ01001678">
    <property type="protein sequence ID" value="PWA23114.1"/>
    <property type="molecule type" value="Genomic_DNA"/>
</dbReference>
<comment type="similarity">
    <text evidence="2">Belongs to the glycosyltransferase 31 family.</text>
</comment>
<proteinExistence type="inferred from homology"/>
<keyword evidence="8" id="KW-0472">Membrane</keyword>
<evidence type="ECO:0000256" key="9">
    <source>
        <dbReference type="ARBA" id="ARBA00037847"/>
    </source>
</evidence>
<evidence type="ECO:0000313" key="12">
    <source>
        <dbReference type="Proteomes" id="UP000250572"/>
    </source>
</evidence>
<dbReference type="STRING" id="33528.ENSGAFP00000031056"/>
<evidence type="ECO:0000256" key="4">
    <source>
        <dbReference type="ARBA" id="ARBA00022679"/>
    </source>
</evidence>
<protein>
    <recommendedName>
        <fullName evidence="10">Fringe-like glycosyltransferase domain-containing protein</fullName>
    </recommendedName>
</protein>